<evidence type="ECO:0000313" key="2">
    <source>
        <dbReference type="Proteomes" id="UP000580130"/>
    </source>
</evidence>
<dbReference type="Proteomes" id="UP000580130">
    <property type="component" value="Unassembled WGS sequence"/>
</dbReference>
<gene>
    <name evidence="1" type="ORF">HF855_07160</name>
</gene>
<dbReference type="RefSeq" id="WP_168933585.1">
    <property type="nucleotide sequence ID" value="NZ_JABAFX010000014.1"/>
</dbReference>
<protein>
    <submittedName>
        <fullName evidence="1">Uncharacterized protein</fullName>
    </submittedName>
</protein>
<dbReference type="AlphaFoldDB" id="A0A848CK33"/>
<proteinExistence type="predicted"/>
<sequence length="205" mass="24574">MSKRKLKKNEFFAPDLMKRVIPAHTKDFQTCERIIYDSEEDAELEPYRIARYKKVNIWETRTTKHLKDYLANNISKQPFPDEHIAFFMNYLFGLRLRSEYPDDYAKRENPIKHFPTTLRYTHFINKHLKNYDTVDQHVTPDETVLSQNDMSVFFCLFLDLSDCFEDTDCKLTETQRSKIEALKSQTDLSLRESFERFVGIFFPKN</sequence>
<name>A0A848CK33_9FIRM</name>
<comment type="caution">
    <text evidence="1">The sequence shown here is derived from an EMBL/GenBank/DDBJ whole genome shotgun (WGS) entry which is preliminary data.</text>
</comment>
<organism evidence="1 2">
    <name type="scientific">Dorea formicigenerans</name>
    <dbReference type="NCBI Taxonomy" id="39486"/>
    <lineage>
        <taxon>Bacteria</taxon>
        <taxon>Bacillati</taxon>
        <taxon>Bacillota</taxon>
        <taxon>Clostridia</taxon>
        <taxon>Lachnospirales</taxon>
        <taxon>Lachnospiraceae</taxon>
        <taxon>Dorea</taxon>
    </lineage>
</organism>
<dbReference type="EMBL" id="JABAFX010000014">
    <property type="protein sequence ID" value="NME57212.1"/>
    <property type="molecule type" value="Genomic_DNA"/>
</dbReference>
<accession>A0A848CK33</accession>
<reference evidence="1 2" key="1">
    <citation type="submission" date="2020-04" db="EMBL/GenBank/DDBJ databases">
        <authorList>
            <person name="Hitch T.C.A."/>
            <person name="Wylensek D."/>
            <person name="Clavel T."/>
        </authorList>
    </citation>
    <scope>NUCLEOTIDE SEQUENCE [LARGE SCALE GENOMIC DNA]</scope>
    <source>
        <strain evidence="1 2">BSM-383-APC-5F</strain>
    </source>
</reference>
<evidence type="ECO:0000313" key="1">
    <source>
        <dbReference type="EMBL" id="NME57212.1"/>
    </source>
</evidence>